<feature type="domain" description="SWIM-type" evidence="2">
    <location>
        <begin position="62"/>
        <end position="99"/>
    </location>
</feature>
<dbReference type="InterPro" id="IPR007527">
    <property type="entry name" value="Znf_SWIM"/>
</dbReference>
<evidence type="ECO:0000313" key="5">
    <source>
        <dbReference type="Proteomes" id="UP000195877"/>
    </source>
</evidence>
<dbReference type="eggNOG" id="COG4715">
    <property type="taxonomic scope" value="Bacteria"/>
</dbReference>
<dbReference type="EMBL" id="LT853885">
    <property type="protein sequence ID" value="SMR01380.1"/>
    <property type="molecule type" value="Genomic_DNA"/>
</dbReference>
<dbReference type="AlphaFoldDB" id="A0A1Y6H1X5"/>
<gene>
    <name evidence="4" type="ORF">PD5205_00056</name>
    <name evidence="3" type="ORF">PD885_00055</name>
</gene>
<evidence type="ECO:0000256" key="1">
    <source>
        <dbReference type="PROSITE-ProRule" id="PRU00325"/>
    </source>
</evidence>
<evidence type="ECO:0000313" key="3">
    <source>
        <dbReference type="EMBL" id="SMQ97327.1"/>
    </source>
</evidence>
<keyword evidence="1" id="KW-0862">Zinc</keyword>
<organism evidence="4 6">
    <name type="scientific">Xanthomonas fragariae</name>
    <dbReference type="NCBI Taxonomy" id="48664"/>
    <lineage>
        <taxon>Bacteria</taxon>
        <taxon>Pseudomonadati</taxon>
        <taxon>Pseudomonadota</taxon>
        <taxon>Gammaproteobacteria</taxon>
        <taxon>Lysobacterales</taxon>
        <taxon>Lysobacteraceae</taxon>
        <taxon>Xanthomonas</taxon>
    </lineage>
</organism>
<name>A0A1Y6H1X5_9XANT</name>
<dbReference type="EMBL" id="LT853882">
    <property type="protein sequence ID" value="SMQ97327.1"/>
    <property type="molecule type" value="Genomic_DNA"/>
</dbReference>
<keyword evidence="1" id="KW-0479">Metal-binding</keyword>
<evidence type="ECO:0000313" key="4">
    <source>
        <dbReference type="EMBL" id="SMR01380.1"/>
    </source>
</evidence>
<keyword evidence="1" id="KW-0863">Zinc-finger</keyword>
<reference evidence="4 6" key="1">
    <citation type="submission" date="2017-05" db="EMBL/GenBank/DDBJ databases">
        <authorList>
            <person name="Song R."/>
            <person name="Chenine A.L."/>
            <person name="Ruprecht R.M."/>
        </authorList>
    </citation>
    <scope>NUCLEOTIDE SEQUENCE [LARGE SCALE GENOMIC DNA]</scope>
    <source>
        <strain evidence="4">PD5205</strain>
    </source>
</reference>
<dbReference type="RefSeq" id="WP_159087796.1">
    <property type="nucleotide sequence ID" value="NZ_ORYD01000007.1"/>
</dbReference>
<evidence type="ECO:0000313" key="6">
    <source>
        <dbReference type="Proteomes" id="UP000195953"/>
    </source>
</evidence>
<accession>A0A1Y6H1X5</accession>
<dbReference type="eggNOG" id="COG0457">
    <property type="taxonomic scope" value="Bacteria"/>
</dbReference>
<keyword evidence="5" id="KW-1185">Reference proteome</keyword>
<dbReference type="Proteomes" id="UP000195953">
    <property type="component" value="Chromosome 1"/>
</dbReference>
<proteinExistence type="predicted"/>
<dbReference type="GO" id="GO:0008270">
    <property type="term" value="F:zinc ion binding"/>
    <property type="evidence" value="ECO:0007669"/>
    <property type="project" value="UniProtKB-KW"/>
</dbReference>
<sequence>MHFTLDTMTPPSTSSIDSRLLQRLADSRSYARGLAYFEQGRAVLVQATEGRVAANVRGSENYRVTLEWDGTLLQGECDCPIGRGGDFCKHQVAVAFAWARGQAVAPENTSAGRKRSAGTQQPLTEVQEWLADMPAHAMRSLLLELAAADASIGKRLLAQAHMARSTPQEWRKAITTLLGRKRFMDYRASVAYARHIAPLPDLLDQALQRDPMAALDLHEYALRRLMTIYHECDDSSGHVGDALASLARSHVRFAAAAHPQNLPRRLLDLRLQDAWGLMPPLRDYCPPLDERDVAMLQHATLETLQQPLSAAQQLAAETLLEDAARNGGEVDAMLQWFAPRCSSGWDYFQMARRCREHRREREETSWLERGIRACPDDGRLKATLAAAYTRDGMTEEALQLRWEVFTQTPSEDAYLALRHATRAAHVPWESWRARALAAVAANRSLQRHAQDLQVRLFLAEGEHTAALQAGAAHQADIAMTTWERLLQVAESHDASFAVRIYKLLIENKAERTNQQGYSAALILLRSLRRLCEMHKAMSEFDDYLVQIRQHYRAKRTFIEMLSQAFGLGSGS</sequence>
<evidence type="ECO:0000259" key="2">
    <source>
        <dbReference type="PROSITE" id="PS50966"/>
    </source>
</evidence>
<reference evidence="3 5" key="2">
    <citation type="submission" date="2017-05" db="EMBL/GenBank/DDBJ databases">
        <authorList>
            <person name="Blom J."/>
        </authorList>
    </citation>
    <scope>NUCLEOTIDE SEQUENCE [LARGE SCALE GENOMIC DNA]</scope>
    <source>
        <strain evidence="3">PD885</strain>
    </source>
</reference>
<protein>
    <submittedName>
        <fullName evidence="4">Swim zinc finger domain protein</fullName>
    </submittedName>
</protein>
<dbReference type="PROSITE" id="PS50966">
    <property type="entry name" value="ZF_SWIM"/>
    <property type="match status" value="1"/>
</dbReference>
<dbReference type="Proteomes" id="UP000195877">
    <property type="component" value="Chromosome 1"/>
</dbReference>